<dbReference type="Pfam" id="PF00149">
    <property type="entry name" value="Metallophos"/>
    <property type="match status" value="1"/>
</dbReference>
<dbReference type="InterPro" id="IPR004843">
    <property type="entry name" value="Calcineurin-like_PHP"/>
</dbReference>
<reference evidence="2" key="1">
    <citation type="submission" date="2020-05" db="EMBL/GenBank/DDBJ databases">
        <authorList>
            <person name="Chiriac C."/>
            <person name="Salcher M."/>
            <person name="Ghai R."/>
            <person name="Kavagutti S V."/>
        </authorList>
    </citation>
    <scope>NUCLEOTIDE SEQUENCE</scope>
</reference>
<accession>A0A6J5Q0K9</accession>
<dbReference type="EMBL" id="LR796964">
    <property type="protein sequence ID" value="CAB4177823.1"/>
    <property type="molecule type" value="Genomic_DNA"/>
</dbReference>
<organism evidence="2">
    <name type="scientific">uncultured Caudovirales phage</name>
    <dbReference type="NCBI Taxonomy" id="2100421"/>
    <lineage>
        <taxon>Viruses</taxon>
        <taxon>Duplodnaviria</taxon>
        <taxon>Heunggongvirae</taxon>
        <taxon>Uroviricota</taxon>
        <taxon>Caudoviricetes</taxon>
        <taxon>Peduoviridae</taxon>
        <taxon>Maltschvirus</taxon>
        <taxon>Maltschvirus maltsch</taxon>
    </lineage>
</organism>
<dbReference type="SUPFAM" id="SSF56300">
    <property type="entry name" value="Metallo-dependent phosphatases"/>
    <property type="match status" value="1"/>
</dbReference>
<protein>
    <submittedName>
        <fullName evidence="2">Calcineurin-like phosphoesterase domain, ApaH type</fullName>
    </submittedName>
</protein>
<name>A0A6J5Q0K9_9CAUD</name>
<evidence type="ECO:0000259" key="1">
    <source>
        <dbReference type="Pfam" id="PF00149"/>
    </source>
</evidence>
<dbReference type="InterPro" id="IPR029052">
    <property type="entry name" value="Metallo-depent_PP-like"/>
</dbReference>
<sequence length="226" mass="25246">MARVLIIGDTHCPAMRTGYVEFLKRVERKYNTDRTVHIGDLVDWASISYHEKHPVLRNPTLEYGRAKRQVAKLAKAFPKADWLIGNHDALTERQLVTAGLPPELLRSYGDMWEVPWTVHPRFATLEIDGVFYRHGDAGRGGMDAASRQAQDNFRSTVIGHFHGQAGVKWFANADSRVFGLSVGCGVDASALAMDYGKRFSRKPLLGCGVVIGGKQAYFEPWLLSCK</sequence>
<evidence type="ECO:0000313" key="2">
    <source>
        <dbReference type="EMBL" id="CAB4177823.1"/>
    </source>
</evidence>
<gene>
    <name evidence="2" type="ORF">UFOVP1004_15</name>
</gene>
<dbReference type="Gene3D" id="3.60.21.10">
    <property type="match status" value="1"/>
</dbReference>
<dbReference type="GO" id="GO:0016787">
    <property type="term" value="F:hydrolase activity"/>
    <property type="evidence" value="ECO:0007669"/>
    <property type="project" value="InterPro"/>
</dbReference>
<feature type="domain" description="Calcineurin-like phosphoesterase" evidence="1">
    <location>
        <begin position="3"/>
        <end position="136"/>
    </location>
</feature>
<proteinExistence type="predicted"/>